<evidence type="ECO:0000259" key="11">
    <source>
        <dbReference type="PROSITE" id="PS51651"/>
    </source>
</evidence>
<dbReference type="PROSITE" id="PS50002">
    <property type="entry name" value="SH3"/>
    <property type="match status" value="1"/>
</dbReference>
<feature type="compositionally biased region" description="Polar residues" evidence="8">
    <location>
        <begin position="1878"/>
        <end position="1893"/>
    </location>
</feature>
<dbReference type="Gene3D" id="1.20.58.740">
    <property type="match status" value="1"/>
</dbReference>
<dbReference type="PANTHER" id="PTHR45653">
    <property type="entry name" value="DEDICATOR OF CYTOKINESIS"/>
    <property type="match status" value="1"/>
</dbReference>
<dbReference type="InterPro" id="IPR035892">
    <property type="entry name" value="C2_domain_sf"/>
</dbReference>
<evidence type="ECO:0000313" key="12">
    <source>
        <dbReference type="EMBL" id="KAL3401000.1"/>
    </source>
</evidence>
<evidence type="ECO:0000259" key="9">
    <source>
        <dbReference type="PROSITE" id="PS50002"/>
    </source>
</evidence>
<evidence type="ECO:0000313" key="13">
    <source>
        <dbReference type="Proteomes" id="UP001627154"/>
    </source>
</evidence>
<comment type="subcellular location">
    <subcellularLocation>
        <location evidence="1">Cytoplasm</location>
    </subcellularLocation>
</comment>
<evidence type="ECO:0000256" key="4">
    <source>
        <dbReference type="ARBA" id="ARBA00022553"/>
    </source>
</evidence>
<dbReference type="InterPro" id="IPR043162">
    <property type="entry name" value="DOCK_C_lobe_C"/>
</dbReference>
<dbReference type="PROSITE" id="PS51650">
    <property type="entry name" value="C2_DOCK"/>
    <property type="match status" value="1"/>
</dbReference>
<comment type="caution">
    <text evidence="12">The sequence shown here is derived from an EMBL/GenBank/DDBJ whole genome shotgun (WGS) entry which is preliminary data.</text>
</comment>
<dbReference type="CDD" id="cd11872">
    <property type="entry name" value="SH3_DOCK_AB"/>
    <property type="match status" value="1"/>
</dbReference>
<evidence type="ECO:0000256" key="5">
    <source>
        <dbReference type="ARBA" id="ARBA00022658"/>
    </source>
</evidence>
<accession>A0ABD2X7P8</accession>
<keyword evidence="5" id="KW-0344">Guanine-nucleotide releasing factor</keyword>
<dbReference type="SUPFAM" id="SSF50044">
    <property type="entry name" value="SH3-domain"/>
    <property type="match status" value="1"/>
</dbReference>
<dbReference type="InterPro" id="IPR056372">
    <property type="entry name" value="TPR_DOCK"/>
</dbReference>
<dbReference type="Pfam" id="PF06920">
    <property type="entry name" value="DHR-2_Lobe_A"/>
    <property type="match status" value="1"/>
</dbReference>
<dbReference type="Proteomes" id="UP001627154">
    <property type="component" value="Unassembled WGS sequence"/>
</dbReference>
<feature type="domain" description="DOCKER" evidence="11">
    <location>
        <begin position="1203"/>
        <end position="1611"/>
    </location>
</feature>
<feature type="compositionally biased region" description="Basic and acidic residues" evidence="8">
    <location>
        <begin position="1775"/>
        <end position="1789"/>
    </location>
</feature>
<dbReference type="GO" id="GO:0005085">
    <property type="term" value="F:guanyl-nucleotide exchange factor activity"/>
    <property type="evidence" value="ECO:0007669"/>
    <property type="project" value="UniProtKB-KW"/>
</dbReference>
<dbReference type="PANTHER" id="PTHR45653:SF12">
    <property type="entry name" value="SPONGE, ISOFORM E"/>
    <property type="match status" value="1"/>
</dbReference>
<dbReference type="EMBL" id="JBJJXI010000049">
    <property type="protein sequence ID" value="KAL3401000.1"/>
    <property type="molecule type" value="Genomic_DNA"/>
</dbReference>
<comment type="similarity">
    <text evidence="7">Belongs to the DOCK family.</text>
</comment>
<keyword evidence="2 6" id="KW-0728">SH3 domain</keyword>
<dbReference type="Pfam" id="PF14429">
    <property type="entry name" value="DOCK-C2"/>
    <property type="match status" value="1"/>
</dbReference>
<dbReference type="Gene3D" id="2.30.30.40">
    <property type="entry name" value="SH3 Domains"/>
    <property type="match status" value="1"/>
</dbReference>
<proteinExistence type="inferred from homology"/>
<keyword evidence="4" id="KW-0597">Phosphoprotein</keyword>
<dbReference type="FunFam" id="1.25.40.410:FF:000003">
    <property type="entry name" value="Dedicator of cytokinesis protein 4"/>
    <property type="match status" value="1"/>
</dbReference>
<keyword evidence="3" id="KW-0963">Cytoplasm</keyword>
<gene>
    <name evidence="12" type="ORF">TKK_005654</name>
</gene>
<organism evidence="12 13">
    <name type="scientific">Trichogramma kaykai</name>
    <dbReference type="NCBI Taxonomy" id="54128"/>
    <lineage>
        <taxon>Eukaryota</taxon>
        <taxon>Metazoa</taxon>
        <taxon>Ecdysozoa</taxon>
        <taxon>Arthropoda</taxon>
        <taxon>Hexapoda</taxon>
        <taxon>Insecta</taxon>
        <taxon>Pterygota</taxon>
        <taxon>Neoptera</taxon>
        <taxon>Endopterygota</taxon>
        <taxon>Hymenoptera</taxon>
        <taxon>Apocrita</taxon>
        <taxon>Proctotrupomorpha</taxon>
        <taxon>Chalcidoidea</taxon>
        <taxon>Trichogrammatidae</taxon>
        <taxon>Trichogramma</taxon>
    </lineage>
</organism>
<dbReference type="GO" id="GO:0005737">
    <property type="term" value="C:cytoplasm"/>
    <property type="evidence" value="ECO:0007669"/>
    <property type="project" value="UniProtKB-SubCell"/>
</dbReference>
<dbReference type="InterPro" id="IPR001452">
    <property type="entry name" value="SH3_domain"/>
</dbReference>
<dbReference type="PROSITE" id="PS51651">
    <property type="entry name" value="DOCKER"/>
    <property type="match status" value="1"/>
</dbReference>
<evidence type="ECO:0000256" key="6">
    <source>
        <dbReference type="PROSITE-ProRule" id="PRU00192"/>
    </source>
</evidence>
<dbReference type="InterPro" id="IPR036028">
    <property type="entry name" value="SH3-like_dom_sf"/>
</dbReference>
<feature type="region of interest" description="Disordered" evidence="8">
    <location>
        <begin position="1614"/>
        <end position="1795"/>
    </location>
</feature>
<dbReference type="InterPro" id="IPR027357">
    <property type="entry name" value="DOCKER_dom"/>
</dbReference>
<dbReference type="Pfam" id="PF16172">
    <property type="entry name" value="DOCK_N"/>
    <property type="match status" value="1"/>
</dbReference>
<evidence type="ECO:0000259" key="10">
    <source>
        <dbReference type="PROSITE" id="PS51650"/>
    </source>
</evidence>
<protein>
    <recommendedName>
        <fullName evidence="14">Dedicator of cytokinesis protein 3</fullName>
    </recommendedName>
</protein>
<dbReference type="InterPro" id="IPR043161">
    <property type="entry name" value="DOCK_C_lobe_A"/>
</dbReference>
<evidence type="ECO:0000256" key="3">
    <source>
        <dbReference type="ARBA" id="ARBA00022490"/>
    </source>
</evidence>
<dbReference type="Pfam" id="PF23554">
    <property type="entry name" value="TPR_DOCK"/>
    <property type="match status" value="1"/>
</dbReference>
<evidence type="ECO:0000256" key="7">
    <source>
        <dbReference type="PROSITE-ProRule" id="PRU00983"/>
    </source>
</evidence>
<keyword evidence="13" id="KW-1185">Reference proteome</keyword>
<dbReference type="InterPro" id="IPR046770">
    <property type="entry name" value="DOCKER_Lobe_B"/>
</dbReference>
<feature type="region of interest" description="Disordered" evidence="8">
    <location>
        <begin position="1860"/>
        <end position="1926"/>
    </location>
</feature>
<dbReference type="InterPro" id="IPR042455">
    <property type="entry name" value="DOCK_N_sub1"/>
</dbReference>
<feature type="domain" description="C2 DOCK-type" evidence="10">
    <location>
        <begin position="413"/>
        <end position="586"/>
    </location>
</feature>
<dbReference type="InterPro" id="IPR027007">
    <property type="entry name" value="C2_DOCK-type_domain"/>
</dbReference>
<dbReference type="Gene3D" id="1.25.40.410">
    <property type="match status" value="1"/>
</dbReference>
<evidence type="ECO:0000256" key="1">
    <source>
        <dbReference type="ARBA" id="ARBA00004496"/>
    </source>
</evidence>
<dbReference type="InterPro" id="IPR046769">
    <property type="entry name" value="DOCKER_Lobe_A"/>
</dbReference>
<name>A0ABD2X7P8_9HYME</name>
<feature type="domain" description="SH3" evidence="9">
    <location>
        <begin position="6"/>
        <end position="67"/>
    </location>
</feature>
<dbReference type="InterPro" id="IPR032376">
    <property type="entry name" value="DOCK_N"/>
</dbReference>
<reference evidence="12 13" key="1">
    <citation type="journal article" date="2024" name="bioRxiv">
        <title>A reference genome for Trichogramma kaykai: A tiny desert-dwelling parasitoid wasp with competing sex-ratio distorters.</title>
        <authorList>
            <person name="Culotta J."/>
            <person name="Lindsey A.R."/>
        </authorList>
    </citation>
    <scope>NUCLEOTIDE SEQUENCE [LARGE SCALE GENOMIC DNA]</scope>
    <source>
        <strain evidence="12 13">KSX58</strain>
    </source>
</reference>
<dbReference type="Gene3D" id="1.20.1270.350">
    <property type="entry name" value="Dedicator of cytokinesis N-terminal subdomain"/>
    <property type="match status" value="1"/>
</dbReference>
<dbReference type="SMART" id="SM00326">
    <property type="entry name" value="SH3"/>
    <property type="match status" value="1"/>
</dbReference>
<dbReference type="Pfam" id="PF20422">
    <property type="entry name" value="DHR-2_Lobe_B"/>
    <property type="match status" value="1"/>
</dbReference>
<dbReference type="InterPro" id="IPR046773">
    <property type="entry name" value="DOCKER_Lobe_C"/>
</dbReference>
<evidence type="ECO:0000256" key="2">
    <source>
        <dbReference type="ARBA" id="ARBA00022443"/>
    </source>
</evidence>
<dbReference type="InterPro" id="IPR026791">
    <property type="entry name" value="DOCK"/>
</dbReference>
<dbReference type="Pfam" id="PF20421">
    <property type="entry name" value="DHR-2_Lobe_C"/>
    <property type="match status" value="1"/>
</dbReference>
<evidence type="ECO:0000256" key="8">
    <source>
        <dbReference type="SAM" id="MobiDB-lite"/>
    </source>
</evidence>
<dbReference type="FunFam" id="2.60.40.150:FF:000045">
    <property type="entry name" value="Dedicator of cytokinesis protein 4"/>
    <property type="match status" value="1"/>
</dbReference>
<dbReference type="Gene3D" id="2.60.40.150">
    <property type="entry name" value="C2 domain"/>
    <property type="match status" value="1"/>
</dbReference>
<sequence length="1926" mass="220693">MWTTTRTTKYAVAIYNWRGDTRYGLPLEIGETVQILEECAGWYRGFSIKNRAIKGIFPSTYVHLKSCKIENEGLFESVIPLEDPVVREVSLVLREWGIIWKRLYVERNDYKFNAVMKVMCELLNWRRQLLSGTLTTEETRTLKLHIIGKIDWGNRKLGLDLVPRRGAQMVDPESMSVVDLYQVHVESAENSQSSSARGTLRRKEPKKILTHHLYFCMRDFGHAINEENECYFSLYDSRRCQFISERFLVRISKDGFSNYVEKMHSNCTIFTDLGNADLSKDLFLVVHVMRCGRMLYSDSGKNKSGGIVYRRPHGVGILPLAEALLPDRSDDQEYTFKVCQGDEKEFHQLHEMLIRGQKCSPLPGQPNYGIVLSLKFLHGELNQVHGDHPLLFKNICLTKKLGFSDVIMPGDVRNDLYLKLERGDFERGGKSTGKNIEVTLTVLDAEGTPLEGCLFGAAGAEGSSEYQSLVIYHHNSPSWAETLRLAVPIEKFYGSHIRFEFRHCSTREKNDKKLFAFAFVRLMEAGGATLQDGMHELYIYKCEDRSKLDTFSYLGLPSNAREPNYPGVGPFTRSPKEAVFVQTLLCSTKLTQNVDLLSLLQWKAHPEKISEALGRALRLDGEEVVKFLQDILDALFAMFHTEDGNSTAHSGLVFQVLISIFIHLEDSKFEHFKPVMNAYISDHFAAALVYKGLISSVQHCIEWASAPEKQEFILKCFRTLEYIFKFIIQSRLLYARATAGQYEDSFRKDIYCVFAALNGLLGLPYELVLALQVALLHSISAVFEQLVDVLSIIEVTTLACSLIDAVPREAASQVIQAKLEAIKRLSTTELFKDDESRNMLLTMICRHLRIHLARREELRTCTDILGEILSFMYKRSDNKVNNCLHHDVETLCLTIIDVLVQSILIIINTGGSILNCLVACLMGLLQLLDEYHYTRLWDELTIGGERKPLKDFLLRVFLVLRELVRQEIFPPDWLVLRMQSNNIILKALQELAQPLAFRFLHGSFDSQLWSTYFNLAVAYLTQPSLQLEQFSEVKREKIMEKYGDMRVLMGFQILSMWSHLKERKLEFIPSMVGPFLEVTLVPESELRKATLHIFFDMMECEQKARGSFKSVESELIDKLDILISENKGDDEYRQLFNTMEHLSAVLLDRVQSEDPTWKDSGTAFITSVTRLLERLLDYRSVIQGDENRDKRMSCTVNLLNFYKNEFNRKEMYLRYIYKLHDLHLAAENYTEAGFTMKLYADQLNWSSNVLPAEYGHDQQPEWKRKEILYHQIIKYFDRGKCWEKGIPLCKELAVLYESRLYDYAKLRDVLKEQAKFLDNILTQLRPEPEYFRVGFYGLSFPLFVRNKLFIYRGLEYERIGAFTQRLQTEFPSAQILTKNSPPDESIISSEGQYIQICNVKPIPEDSSLASAQFEIPERVVSYYLVNDVRRFVFDRPLHRGQVDRDNEFKSLWIERTVLTTESKLPGILRWFEVVEKRSELLAPVQYACETMQTVERELRRLIAQYDADPHRNINPFSMRLQGVIDANVQGGITKYQEAFLTLEFARQNPEMIPHVVRLKNLIFDQMNVLESGLQVHGRIAPPGVQPLHKRLIERFTQLKQSLGPISRQRLVHQDSIINSPLPPVPVHDKPRPSTLESVFSRLGRAESDGNLDDDCFYTRLEGEPPPPIPQRESRPKSIGYAANTNGSTVTPPRPTHQRSHSKPLSPKMQLRTSLSTPTADGAEPVNMRSSWSEPSNEPAPPLPPRAPDKRDGIVPPPAPPKRPYQKRNQEWNGSEDEHRSSTESHDPRDSGISTLSSLSDFQSHLLNLNNLNYEDFEPRNRSNDVLNISPSNLINHSQMSMSTVSFSSVTITNNFQNSHQLLGSETTPPPIPPKAHQDGQSATSTLERVTNRLNHNASNNSNHHTDNYSVPKLQSLSIGSDADGNL</sequence>
<evidence type="ECO:0008006" key="14">
    <source>
        <dbReference type="Google" id="ProtNLM"/>
    </source>
</evidence>